<dbReference type="SUPFAM" id="SSF54106">
    <property type="entry name" value="LysM domain"/>
    <property type="match status" value="2"/>
</dbReference>
<dbReference type="SUPFAM" id="SSF53955">
    <property type="entry name" value="Lysozyme-like"/>
    <property type="match status" value="1"/>
</dbReference>
<sequence>MTQFIKEKQRIIGRGIISLPLILFVLLSLFSTLNSASAAPSSSSLWDEVRSGFTLKERKDPRLIQHILWFKNNPEYLTRVLNRATPYLYHIVKRAKKRKLPLELVLLPAIESAFRVYAYSPGNASGLWQFIPSTGKSYGLKQNWWIDERRSPLESTEAAFYFLQDMAREFNGDWLLALAAYNTGAGNVRKAMRAYNKERGQVANTHVDFWELKLPRETRGYVPRLLALARFIEESDKYGYTLPAIPDHPLTIAVETKQQIDISLAAKLAELPQQDIYQLNAGLNRWATPPNGPHQLLLPHTNAVLFNDNLQKIDRKMFTKWDRHIVAAGESLSEIAEQYNSNIIAIQQRNKIDGHTILTGDALFIPSPMDPSTRKLMDDISKHPSEQPYFIAKMATQTITYKVKPDDTLSEIAEQFYISTKELMRQNGINDGDILKAGTVLAITINVTETSPTRP</sequence>
<accession>A0A8J6P7K4</accession>
<gene>
    <name evidence="2" type="ORF">H8D24_04145</name>
</gene>
<dbReference type="InterPro" id="IPR018392">
    <property type="entry name" value="LysM"/>
</dbReference>
<feature type="domain" description="LysM" evidence="1">
    <location>
        <begin position="399"/>
        <end position="443"/>
    </location>
</feature>
<organism evidence="2 3">
    <name type="scientific">Candidatus Thiopontia autotrophica</name>
    <dbReference type="NCBI Taxonomy" id="2841688"/>
    <lineage>
        <taxon>Bacteria</taxon>
        <taxon>Pseudomonadati</taxon>
        <taxon>Pseudomonadota</taxon>
        <taxon>Gammaproteobacteria</taxon>
        <taxon>Candidatus Thiopontia</taxon>
    </lineage>
</organism>
<dbReference type="PANTHER" id="PTHR33734:SF22">
    <property type="entry name" value="MEMBRANE-BOUND LYTIC MUREIN TRANSGLYCOSYLASE D"/>
    <property type="match status" value="1"/>
</dbReference>
<dbReference type="Pfam" id="PF01476">
    <property type="entry name" value="LysM"/>
    <property type="match status" value="2"/>
</dbReference>
<evidence type="ECO:0000313" key="2">
    <source>
        <dbReference type="EMBL" id="MBC8519583.1"/>
    </source>
</evidence>
<dbReference type="PANTHER" id="PTHR33734">
    <property type="entry name" value="LYSM DOMAIN-CONTAINING GPI-ANCHORED PROTEIN 2"/>
    <property type="match status" value="1"/>
</dbReference>
<dbReference type="CDD" id="cd16894">
    <property type="entry name" value="MltD-like"/>
    <property type="match status" value="1"/>
</dbReference>
<dbReference type="Gene3D" id="1.10.530.10">
    <property type="match status" value="1"/>
</dbReference>
<dbReference type="SMART" id="SM00257">
    <property type="entry name" value="LysM"/>
    <property type="match status" value="2"/>
</dbReference>
<evidence type="ECO:0000313" key="3">
    <source>
        <dbReference type="Proteomes" id="UP000654401"/>
    </source>
</evidence>
<dbReference type="Pfam" id="PF01464">
    <property type="entry name" value="SLT"/>
    <property type="match status" value="1"/>
</dbReference>
<dbReference type="Proteomes" id="UP000654401">
    <property type="component" value="Unassembled WGS sequence"/>
</dbReference>
<dbReference type="AlphaFoldDB" id="A0A8J6P7K4"/>
<dbReference type="InterPro" id="IPR008258">
    <property type="entry name" value="Transglycosylase_SLT_dom_1"/>
</dbReference>
<dbReference type="InterPro" id="IPR023346">
    <property type="entry name" value="Lysozyme-like_dom_sf"/>
</dbReference>
<reference evidence="2 3" key="1">
    <citation type="submission" date="2020-08" db="EMBL/GenBank/DDBJ databases">
        <title>Bridging the membrane lipid divide: bacteria of the FCB group superphylum have the potential to synthesize archaeal ether lipids.</title>
        <authorList>
            <person name="Villanueva L."/>
            <person name="Von Meijenfeldt F.A.B."/>
            <person name="Westbye A.B."/>
            <person name="Yadav S."/>
            <person name="Hopmans E.C."/>
            <person name="Dutilh B.E."/>
            <person name="Sinninghe Damste J.S."/>
        </authorList>
    </citation>
    <scope>NUCLEOTIDE SEQUENCE [LARGE SCALE GENOMIC DNA]</scope>
    <source>
        <strain evidence="2">NIOZ-UU100</strain>
    </source>
</reference>
<name>A0A8J6P7K4_9GAMM</name>
<dbReference type="InterPro" id="IPR036779">
    <property type="entry name" value="LysM_dom_sf"/>
</dbReference>
<comment type="caution">
    <text evidence="2">The sequence shown here is derived from an EMBL/GenBank/DDBJ whole genome shotgun (WGS) entry which is preliminary data.</text>
</comment>
<feature type="domain" description="LysM" evidence="1">
    <location>
        <begin position="322"/>
        <end position="365"/>
    </location>
</feature>
<protein>
    <submittedName>
        <fullName evidence="2">Transglycosylase SLT domain-containing protein</fullName>
    </submittedName>
</protein>
<dbReference type="CDD" id="cd00118">
    <property type="entry name" value="LysM"/>
    <property type="match status" value="2"/>
</dbReference>
<dbReference type="Gene3D" id="3.10.350.10">
    <property type="entry name" value="LysM domain"/>
    <property type="match status" value="2"/>
</dbReference>
<evidence type="ECO:0000259" key="1">
    <source>
        <dbReference type="PROSITE" id="PS51782"/>
    </source>
</evidence>
<dbReference type="PROSITE" id="PS51782">
    <property type="entry name" value="LYSM"/>
    <property type="match status" value="2"/>
</dbReference>
<proteinExistence type="predicted"/>
<dbReference type="EMBL" id="JACNFK010000024">
    <property type="protein sequence ID" value="MBC8519583.1"/>
    <property type="molecule type" value="Genomic_DNA"/>
</dbReference>